<evidence type="ECO:0000256" key="2">
    <source>
        <dbReference type="SAM" id="Phobius"/>
    </source>
</evidence>
<sequence>MSRAFTPPSTMSNDDIRTVADVRRDIWTNAFQGMGLGALLGVMGHSVARFGHQRQWWSVPLNRNTLFLSVLLGITSGSFFMATVTGKNEVHKLHPIFQLGAVPPPENYEQKRMKEIEQGKERNRLFRRQTLERTIRNDHGGLSDAHGGHWLNEHDSNNNKAEQWKSR</sequence>
<comment type="caution">
    <text evidence="3">The sequence shown here is derived from an EMBL/GenBank/DDBJ whole genome shotgun (WGS) entry which is preliminary data.</text>
</comment>
<accession>A0A1Z5K555</accession>
<dbReference type="EMBL" id="BDSP01000163">
    <property type="protein sequence ID" value="GAX21354.1"/>
    <property type="molecule type" value="Genomic_DNA"/>
</dbReference>
<keyword evidence="4" id="KW-1185">Reference proteome</keyword>
<feature type="region of interest" description="Disordered" evidence="1">
    <location>
        <begin position="136"/>
        <end position="167"/>
    </location>
</feature>
<evidence type="ECO:0000313" key="4">
    <source>
        <dbReference type="Proteomes" id="UP000198406"/>
    </source>
</evidence>
<dbReference type="OrthoDB" id="193041at2759"/>
<evidence type="ECO:0000256" key="1">
    <source>
        <dbReference type="SAM" id="MobiDB-lite"/>
    </source>
</evidence>
<protein>
    <submittedName>
        <fullName evidence="3">Uncharacterized protein</fullName>
    </submittedName>
</protein>
<dbReference type="Proteomes" id="UP000198406">
    <property type="component" value="Unassembled WGS sequence"/>
</dbReference>
<keyword evidence="2" id="KW-0472">Membrane</keyword>
<proteinExistence type="predicted"/>
<evidence type="ECO:0000313" key="3">
    <source>
        <dbReference type="EMBL" id="GAX21354.1"/>
    </source>
</evidence>
<dbReference type="AlphaFoldDB" id="A0A1Z5K555"/>
<feature type="transmembrane region" description="Helical" evidence="2">
    <location>
        <begin position="26"/>
        <end position="46"/>
    </location>
</feature>
<gene>
    <name evidence="3" type="ORF">FisN_6Lh080</name>
</gene>
<dbReference type="InParanoid" id="A0A1Z5K555"/>
<name>A0A1Z5K555_FISSO</name>
<feature type="compositionally biased region" description="Basic and acidic residues" evidence="1">
    <location>
        <begin position="151"/>
        <end position="167"/>
    </location>
</feature>
<keyword evidence="2" id="KW-0812">Transmembrane</keyword>
<reference evidence="3 4" key="1">
    <citation type="journal article" date="2015" name="Plant Cell">
        <title>Oil accumulation by the oleaginous diatom Fistulifera solaris as revealed by the genome and transcriptome.</title>
        <authorList>
            <person name="Tanaka T."/>
            <person name="Maeda Y."/>
            <person name="Veluchamy A."/>
            <person name="Tanaka M."/>
            <person name="Abida H."/>
            <person name="Marechal E."/>
            <person name="Bowler C."/>
            <person name="Muto M."/>
            <person name="Sunaga Y."/>
            <person name="Tanaka M."/>
            <person name="Yoshino T."/>
            <person name="Taniguchi T."/>
            <person name="Fukuda Y."/>
            <person name="Nemoto M."/>
            <person name="Matsumoto M."/>
            <person name="Wong P.S."/>
            <person name="Aburatani S."/>
            <person name="Fujibuchi W."/>
        </authorList>
    </citation>
    <scope>NUCLEOTIDE SEQUENCE [LARGE SCALE GENOMIC DNA]</scope>
    <source>
        <strain evidence="3 4">JPCC DA0580</strain>
    </source>
</reference>
<keyword evidence="2" id="KW-1133">Transmembrane helix</keyword>
<organism evidence="3 4">
    <name type="scientific">Fistulifera solaris</name>
    <name type="common">Oleaginous diatom</name>
    <dbReference type="NCBI Taxonomy" id="1519565"/>
    <lineage>
        <taxon>Eukaryota</taxon>
        <taxon>Sar</taxon>
        <taxon>Stramenopiles</taxon>
        <taxon>Ochrophyta</taxon>
        <taxon>Bacillariophyta</taxon>
        <taxon>Bacillariophyceae</taxon>
        <taxon>Bacillariophycidae</taxon>
        <taxon>Naviculales</taxon>
        <taxon>Naviculaceae</taxon>
        <taxon>Fistulifera</taxon>
    </lineage>
</organism>
<feature type="transmembrane region" description="Helical" evidence="2">
    <location>
        <begin position="66"/>
        <end position="84"/>
    </location>
</feature>